<protein>
    <recommendedName>
        <fullName evidence="1">YqbQ/XkdQ domain-containing protein</fullName>
    </recommendedName>
</protein>
<reference evidence="2" key="1">
    <citation type="submission" date="2022-09" db="EMBL/GenBank/DDBJ databases">
        <title>Genome analysis and characterization of larvicidal activity of Brevibacillus strains.</title>
        <authorList>
            <person name="Patrusheva E.V."/>
            <person name="Izotova A.O."/>
            <person name="Toshchakov S.V."/>
            <person name="Sineoky S.P."/>
        </authorList>
    </citation>
    <scope>NUCLEOTIDE SEQUENCE</scope>
    <source>
        <strain evidence="2">VKPM_B-13244</strain>
    </source>
</reference>
<dbReference type="EMBL" id="JAPTNG010000009">
    <property type="protein sequence ID" value="MCZ0831836.1"/>
    <property type="molecule type" value="Genomic_DNA"/>
</dbReference>
<dbReference type="InterPro" id="IPR056937">
    <property type="entry name" value="YqbQ/XkdQ"/>
</dbReference>
<sequence>MEILIDNKKGNVWDITDITTEITWKTSRIGKPSSLSFSFVDRGIYQDKTSFTVQNGDIVRFMKDGKNVFYGYVFSVIGGMDEDVRITAYDQLRYLLTNDTYVFAKKTATEIIKQITEDVGLKVGELENSGYKIPTMIEDNQKLLDIIWKALDLSIVANGRNLVFYDDFGKLVLKDSTKMLLDFYLGDDSLMTDYAIDRNIDSDTYNRVKIVQDNKKTKKRDVYIAQDSANIAKWGRLQLFEKVDEGMTKAQIKQLLDTLIAVKNKETQRLSLTAIGDIRVRAGCFVPVSIERLGINQPFLVDECTHKFDGSEHTMTVDLKVVQKHARSN</sequence>
<feature type="domain" description="YqbQ/XkdQ" evidence="1">
    <location>
        <begin position="22"/>
        <end position="320"/>
    </location>
</feature>
<dbReference type="RefSeq" id="WP_258417672.1">
    <property type="nucleotide sequence ID" value="NZ_JAPTNG010000009.1"/>
</dbReference>
<name>A0ABT4HYF8_9BACL</name>
<evidence type="ECO:0000259" key="1">
    <source>
        <dbReference type="Pfam" id="PF24032"/>
    </source>
</evidence>
<dbReference type="Proteomes" id="UP001067708">
    <property type="component" value="Unassembled WGS sequence"/>
</dbReference>
<comment type="caution">
    <text evidence="2">The sequence shown here is derived from an EMBL/GenBank/DDBJ whole genome shotgun (WGS) entry which is preliminary data.</text>
</comment>
<evidence type="ECO:0000313" key="2">
    <source>
        <dbReference type="EMBL" id="MCZ0831836.1"/>
    </source>
</evidence>
<dbReference type="SUPFAM" id="SSF69279">
    <property type="entry name" value="Phage tail proteins"/>
    <property type="match status" value="1"/>
</dbReference>
<accession>A0ABT4HYF8</accession>
<keyword evidence="3" id="KW-1185">Reference proteome</keyword>
<organism evidence="2 3">
    <name type="scientific">Brevibacillus halotolerans</name>
    <dbReference type="NCBI Taxonomy" id="1507437"/>
    <lineage>
        <taxon>Bacteria</taxon>
        <taxon>Bacillati</taxon>
        <taxon>Bacillota</taxon>
        <taxon>Bacilli</taxon>
        <taxon>Bacillales</taxon>
        <taxon>Paenibacillaceae</taxon>
        <taxon>Brevibacillus</taxon>
    </lineage>
</organism>
<gene>
    <name evidence="2" type="ORF">O0535_13910</name>
</gene>
<proteinExistence type="predicted"/>
<dbReference type="Pfam" id="PF24032">
    <property type="entry name" value="YQBQ"/>
    <property type="match status" value="1"/>
</dbReference>
<evidence type="ECO:0000313" key="3">
    <source>
        <dbReference type="Proteomes" id="UP001067708"/>
    </source>
</evidence>